<dbReference type="Proteomes" id="UP000530571">
    <property type="component" value="Unassembled WGS sequence"/>
</dbReference>
<evidence type="ECO:0000256" key="1">
    <source>
        <dbReference type="SAM" id="Phobius"/>
    </source>
</evidence>
<comment type="caution">
    <text evidence="2">The sequence shown here is derived from an EMBL/GenBank/DDBJ whole genome shotgun (WGS) entry which is preliminary data.</text>
</comment>
<evidence type="ECO:0000313" key="2">
    <source>
        <dbReference type="EMBL" id="MBB4123964.1"/>
    </source>
</evidence>
<name>A0A7W6KPU3_9HYPH</name>
<evidence type="ECO:0000313" key="3">
    <source>
        <dbReference type="Proteomes" id="UP000530571"/>
    </source>
</evidence>
<dbReference type="RefSeq" id="WP_183489920.1">
    <property type="nucleotide sequence ID" value="NZ_JACIDZ010000015.1"/>
</dbReference>
<keyword evidence="1" id="KW-1133">Transmembrane helix</keyword>
<feature type="transmembrane region" description="Helical" evidence="1">
    <location>
        <begin position="32"/>
        <end position="51"/>
    </location>
</feature>
<sequence length="54" mass="5519">MTGEQFTAWLWGSGMAFIASGIAFSLDHPESGGAAGTAIVLGVILCARAYLSKS</sequence>
<organism evidence="2 3">
    <name type="scientific">Martelella radicis</name>
    <dbReference type="NCBI Taxonomy" id="1397476"/>
    <lineage>
        <taxon>Bacteria</taxon>
        <taxon>Pseudomonadati</taxon>
        <taxon>Pseudomonadota</taxon>
        <taxon>Alphaproteobacteria</taxon>
        <taxon>Hyphomicrobiales</taxon>
        <taxon>Aurantimonadaceae</taxon>
        <taxon>Martelella</taxon>
    </lineage>
</organism>
<dbReference type="AlphaFoldDB" id="A0A7W6KPU3"/>
<keyword evidence="3" id="KW-1185">Reference proteome</keyword>
<reference evidence="2 3" key="1">
    <citation type="submission" date="2020-08" db="EMBL/GenBank/DDBJ databases">
        <title>Genomic Encyclopedia of Type Strains, Phase IV (KMG-IV): sequencing the most valuable type-strain genomes for metagenomic binning, comparative biology and taxonomic classification.</title>
        <authorList>
            <person name="Goeker M."/>
        </authorList>
    </citation>
    <scope>NUCLEOTIDE SEQUENCE [LARGE SCALE GENOMIC DNA]</scope>
    <source>
        <strain evidence="2 3">DSM 28101</strain>
    </source>
</reference>
<dbReference type="EMBL" id="JACIDZ010000015">
    <property type="protein sequence ID" value="MBB4123964.1"/>
    <property type="molecule type" value="Genomic_DNA"/>
</dbReference>
<proteinExistence type="predicted"/>
<feature type="transmembrane region" description="Helical" evidence="1">
    <location>
        <begin position="7"/>
        <end position="26"/>
    </location>
</feature>
<accession>A0A7W6KPU3</accession>
<keyword evidence="1" id="KW-0472">Membrane</keyword>
<keyword evidence="1" id="KW-0812">Transmembrane</keyword>
<protein>
    <submittedName>
        <fullName evidence="2">Uncharacterized protein</fullName>
    </submittedName>
</protein>
<gene>
    <name evidence="2" type="ORF">GGR30_003913</name>
</gene>